<dbReference type="PANTHER" id="PTHR22600:SF57">
    <property type="entry name" value="BETA-N-ACETYLHEXOSAMINIDASE"/>
    <property type="match status" value="1"/>
</dbReference>
<dbReference type="GO" id="GO:0005975">
    <property type="term" value="P:carbohydrate metabolic process"/>
    <property type="evidence" value="ECO:0007669"/>
    <property type="project" value="InterPro"/>
</dbReference>
<dbReference type="PRINTS" id="PR00738">
    <property type="entry name" value="GLHYDRLASE20"/>
</dbReference>
<reference evidence="8" key="1">
    <citation type="journal article" date="2017" name="Genome Biol.">
        <title>Comparative genomics reveals high biological diversity and specific adaptations in the industrially and medically important fungal genus Aspergillus.</title>
        <authorList>
            <person name="de Vries R.P."/>
            <person name="Riley R."/>
            <person name="Wiebenga A."/>
            <person name="Aguilar-Osorio G."/>
            <person name="Amillis S."/>
            <person name="Uchima C.A."/>
            <person name="Anderluh G."/>
            <person name="Asadollahi M."/>
            <person name="Askin M."/>
            <person name="Barry K."/>
            <person name="Battaglia E."/>
            <person name="Bayram O."/>
            <person name="Benocci T."/>
            <person name="Braus-Stromeyer S.A."/>
            <person name="Caldana C."/>
            <person name="Canovas D."/>
            <person name="Cerqueira G.C."/>
            <person name="Chen F."/>
            <person name="Chen W."/>
            <person name="Choi C."/>
            <person name="Clum A."/>
            <person name="Dos Santos R.A."/>
            <person name="Damasio A.R."/>
            <person name="Diallinas G."/>
            <person name="Emri T."/>
            <person name="Fekete E."/>
            <person name="Flipphi M."/>
            <person name="Freyberg S."/>
            <person name="Gallo A."/>
            <person name="Gournas C."/>
            <person name="Habgood R."/>
            <person name="Hainaut M."/>
            <person name="Harispe M.L."/>
            <person name="Henrissat B."/>
            <person name="Hilden K.S."/>
            <person name="Hope R."/>
            <person name="Hossain A."/>
            <person name="Karabika E."/>
            <person name="Karaffa L."/>
            <person name="Karanyi Z."/>
            <person name="Krasevec N."/>
            <person name="Kuo A."/>
            <person name="Kusch H."/>
            <person name="LaButti K."/>
            <person name="Lagendijk E.L."/>
            <person name="Lapidus A."/>
            <person name="Levasseur A."/>
            <person name="Lindquist E."/>
            <person name="Lipzen A."/>
            <person name="Logrieco A.F."/>
            <person name="MacCabe A."/>
            <person name="Maekelae M.R."/>
            <person name="Malavazi I."/>
            <person name="Melin P."/>
            <person name="Meyer V."/>
            <person name="Mielnichuk N."/>
            <person name="Miskei M."/>
            <person name="Molnar A.P."/>
            <person name="Mule G."/>
            <person name="Ngan C.Y."/>
            <person name="Orejas M."/>
            <person name="Orosz E."/>
            <person name="Ouedraogo J.P."/>
            <person name="Overkamp K.M."/>
            <person name="Park H.-S."/>
            <person name="Perrone G."/>
            <person name="Piumi F."/>
            <person name="Punt P.J."/>
            <person name="Ram A.F."/>
            <person name="Ramon A."/>
            <person name="Rauscher S."/>
            <person name="Record E."/>
            <person name="Riano-Pachon D.M."/>
            <person name="Robert V."/>
            <person name="Roehrig J."/>
            <person name="Ruller R."/>
            <person name="Salamov A."/>
            <person name="Salih N.S."/>
            <person name="Samson R.A."/>
            <person name="Sandor E."/>
            <person name="Sanguinetti M."/>
            <person name="Schuetze T."/>
            <person name="Sepcic K."/>
            <person name="Shelest E."/>
            <person name="Sherlock G."/>
            <person name="Sophianopoulou V."/>
            <person name="Squina F.M."/>
            <person name="Sun H."/>
            <person name="Susca A."/>
            <person name="Todd R.B."/>
            <person name="Tsang A."/>
            <person name="Unkles S.E."/>
            <person name="van de Wiele N."/>
            <person name="van Rossen-Uffink D."/>
            <person name="Oliveira J.V."/>
            <person name="Vesth T.C."/>
            <person name="Visser J."/>
            <person name="Yu J.-H."/>
            <person name="Zhou M."/>
            <person name="Andersen M.R."/>
            <person name="Archer D.B."/>
            <person name="Baker S.E."/>
            <person name="Benoit I."/>
            <person name="Brakhage A.A."/>
            <person name="Braus G.H."/>
            <person name="Fischer R."/>
            <person name="Frisvad J.C."/>
            <person name="Goldman G.H."/>
            <person name="Houbraken J."/>
            <person name="Oakley B."/>
            <person name="Pocsi I."/>
            <person name="Scazzocchio C."/>
            <person name="Seiboth B."/>
            <person name="vanKuyk P.A."/>
            <person name="Wortman J."/>
            <person name="Dyer P.S."/>
            <person name="Grigoriev I.V."/>
        </authorList>
    </citation>
    <scope>NUCLEOTIDE SEQUENCE [LARGE SCALE GENOMIC DNA]</scope>
    <source>
        <strain evidence="8">CBS 593.65</strain>
    </source>
</reference>
<evidence type="ECO:0000256" key="5">
    <source>
        <dbReference type="PIRSR" id="PIRSR625705-1"/>
    </source>
</evidence>
<sequence>MNSDLYPHRGFMLDTGRKFFPVETIIDLLTVLNKYNFNVFHWHIYDAESFPLHWPIDRGLTDVSIQKSHSPKYYTPLDIQNVIMHARRLHIHVYPETNMPGHSDIWGVWKPDLVVGEPDLEHPNAQLDITKDETYSHVDSLVATVGRYFGSSLHHFGADEVAYIWQTDDDNKLVESFLGWLKSLCPSKMSIIWDDPLTDKGKCLDISKDWVVQTWHNGVTQKVLDRGHRVIVSEADSFYIGNFDYTKVSSFEFPADRNVLGFEIVWFTSKGDNPNDIHQSWVMDPIKAASGIRRRSSQV</sequence>
<evidence type="ECO:0000259" key="6">
    <source>
        <dbReference type="Pfam" id="PF00728"/>
    </source>
</evidence>
<accession>A0A1L9SYX8</accession>
<gene>
    <name evidence="7" type="ORF">ASPSYDRAFT_1169745</name>
</gene>
<dbReference type="InterPro" id="IPR017853">
    <property type="entry name" value="GH"/>
</dbReference>
<dbReference type="Gene3D" id="3.20.20.80">
    <property type="entry name" value="Glycosidases"/>
    <property type="match status" value="1"/>
</dbReference>
<dbReference type="GO" id="GO:0004563">
    <property type="term" value="F:beta-N-acetylhexosaminidase activity"/>
    <property type="evidence" value="ECO:0007669"/>
    <property type="project" value="UniProtKB-EC"/>
</dbReference>
<keyword evidence="8" id="KW-1185">Reference proteome</keyword>
<dbReference type="Proteomes" id="UP000184356">
    <property type="component" value="Unassembled WGS sequence"/>
</dbReference>
<dbReference type="RefSeq" id="XP_040696162.1">
    <property type="nucleotide sequence ID" value="XM_040840228.1"/>
</dbReference>
<evidence type="ECO:0000256" key="3">
    <source>
        <dbReference type="ARBA" id="ARBA00012663"/>
    </source>
</evidence>
<name>A0A1L9SYX8_9EURO</name>
<organism evidence="7 8">
    <name type="scientific">Aspergillus sydowii CBS 593.65</name>
    <dbReference type="NCBI Taxonomy" id="1036612"/>
    <lineage>
        <taxon>Eukaryota</taxon>
        <taxon>Fungi</taxon>
        <taxon>Dikarya</taxon>
        <taxon>Ascomycota</taxon>
        <taxon>Pezizomycotina</taxon>
        <taxon>Eurotiomycetes</taxon>
        <taxon>Eurotiomycetidae</taxon>
        <taxon>Eurotiales</taxon>
        <taxon>Aspergillaceae</taxon>
        <taxon>Aspergillus</taxon>
        <taxon>Aspergillus subgen. Nidulantes</taxon>
    </lineage>
</organism>
<dbReference type="SUPFAM" id="SSF51445">
    <property type="entry name" value="(Trans)glycosidases"/>
    <property type="match status" value="1"/>
</dbReference>
<evidence type="ECO:0000256" key="2">
    <source>
        <dbReference type="ARBA" id="ARBA00006285"/>
    </source>
</evidence>
<comment type="catalytic activity">
    <reaction evidence="1">
        <text>Hydrolysis of terminal non-reducing N-acetyl-D-hexosamine residues in N-acetyl-beta-D-hexosaminides.</text>
        <dbReference type="EC" id="3.2.1.52"/>
    </reaction>
</comment>
<dbReference type="PANTHER" id="PTHR22600">
    <property type="entry name" value="BETA-HEXOSAMINIDASE"/>
    <property type="match status" value="1"/>
</dbReference>
<feature type="domain" description="Glycoside hydrolase family 20 catalytic" evidence="6">
    <location>
        <begin position="6"/>
        <end position="245"/>
    </location>
</feature>
<dbReference type="EMBL" id="KV878602">
    <property type="protein sequence ID" value="OJJ52356.1"/>
    <property type="molecule type" value="Genomic_DNA"/>
</dbReference>
<evidence type="ECO:0000313" key="7">
    <source>
        <dbReference type="EMBL" id="OJJ52356.1"/>
    </source>
</evidence>
<dbReference type="AlphaFoldDB" id="A0A1L9SYX8"/>
<dbReference type="VEuPathDB" id="FungiDB:ASPSYDRAFT_1169745"/>
<dbReference type="GO" id="GO:0016020">
    <property type="term" value="C:membrane"/>
    <property type="evidence" value="ECO:0007669"/>
    <property type="project" value="TreeGrafter"/>
</dbReference>
<evidence type="ECO:0000313" key="8">
    <source>
        <dbReference type="Proteomes" id="UP000184356"/>
    </source>
</evidence>
<dbReference type="InterPro" id="IPR025705">
    <property type="entry name" value="Beta_hexosaminidase_sua/sub"/>
</dbReference>
<feature type="active site" description="Proton donor" evidence="5">
    <location>
        <position position="160"/>
    </location>
</feature>
<evidence type="ECO:0000256" key="4">
    <source>
        <dbReference type="ARBA" id="ARBA00022801"/>
    </source>
</evidence>
<keyword evidence="4" id="KW-0378">Hydrolase</keyword>
<dbReference type="EC" id="3.2.1.52" evidence="3"/>
<dbReference type="GeneID" id="63756301"/>
<proteinExistence type="inferred from homology"/>
<evidence type="ECO:0000256" key="1">
    <source>
        <dbReference type="ARBA" id="ARBA00001231"/>
    </source>
</evidence>
<dbReference type="STRING" id="1036612.A0A1L9SYX8"/>
<protein>
    <recommendedName>
        <fullName evidence="3">beta-N-acetylhexosaminidase</fullName>
        <ecNumber evidence="3">3.2.1.52</ecNumber>
    </recommendedName>
</protein>
<dbReference type="InterPro" id="IPR015883">
    <property type="entry name" value="Glyco_hydro_20_cat"/>
</dbReference>
<dbReference type="GO" id="GO:0030203">
    <property type="term" value="P:glycosaminoglycan metabolic process"/>
    <property type="evidence" value="ECO:0007669"/>
    <property type="project" value="TreeGrafter"/>
</dbReference>
<dbReference type="Pfam" id="PF00728">
    <property type="entry name" value="Glyco_hydro_20"/>
    <property type="match status" value="1"/>
</dbReference>
<comment type="similarity">
    <text evidence="2">Belongs to the glycosyl hydrolase 20 family.</text>
</comment>
<dbReference type="OrthoDB" id="428480at2759"/>